<comment type="similarity">
    <text evidence="2">Belongs to the ketopantoate reductase family.</text>
</comment>
<keyword evidence="5" id="KW-0566">Pantothenate biosynthesis</keyword>
<dbReference type="RefSeq" id="WP_130598051.1">
    <property type="nucleotide sequence ID" value="NZ_CP036200.1"/>
</dbReference>
<name>A0A411PF28_9GAMM</name>
<dbReference type="InterPro" id="IPR013332">
    <property type="entry name" value="KPR_N"/>
</dbReference>
<dbReference type="InterPro" id="IPR003710">
    <property type="entry name" value="ApbA"/>
</dbReference>
<evidence type="ECO:0000256" key="1">
    <source>
        <dbReference type="ARBA" id="ARBA00004994"/>
    </source>
</evidence>
<proteinExistence type="inferred from homology"/>
<evidence type="ECO:0000256" key="2">
    <source>
        <dbReference type="ARBA" id="ARBA00007870"/>
    </source>
</evidence>
<protein>
    <recommendedName>
        <fullName evidence="4">2-dehydropantoate 2-reductase</fullName>
        <ecNumber evidence="3">1.1.1.169</ecNumber>
    </recommendedName>
    <alternativeName>
        <fullName evidence="8">Ketopantoate reductase</fullName>
    </alternativeName>
</protein>
<evidence type="ECO:0000259" key="11">
    <source>
        <dbReference type="Pfam" id="PF02558"/>
    </source>
</evidence>
<keyword evidence="7 13" id="KW-0560">Oxidoreductase</keyword>
<dbReference type="InterPro" id="IPR050838">
    <property type="entry name" value="Ketopantoate_reductase"/>
</dbReference>
<dbReference type="EMBL" id="CP036200">
    <property type="protein sequence ID" value="QBF82078.1"/>
    <property type="molecule type" value="Genomic_DNA"/>
</dbReference>
<accession>A0A411PF28</accession>
<dbReference type="NCBIfam" id="TIGR00745">
    <property type="entry name" value="apbA_panE"/>
    <property type="match status" value="1"/>
</dbReference>
<dbReference type="Proteomes" id="UP000291106">
    <property type="component" value="Chromosome"/>
</dbReference>
<evidence type="ECO:0000256" key="4">
    <source>
        <dbReference type="ARBA" id="ARBA00019465"/>
    </source>
</evidence>
<evidence type="ECO:0000256" key="9">
    <source>
        <dbReference type="ARBA" id="ARBA00048793"/>
    </source>
</evidence>
<dbReference type="UniPathway" id="UPA00028">
    <property type="reaction ID" value="UER00004"/>
</dbReference>
<dbReference type="Pfam" id="PF02558">
    <property type="entry name" value="ApbA"/>
    <property type="match status" value="1"/>
</dbReference>
<dbReference type="InterPro" id="IPR013328">
    <property type="entry name" value="6PGD_dom2"/>
</dbReference>
<evidence type="ECO:0000259" key="12">
    <source>
        <dbReference type="Pfam" id="PF08546"/>
    </source>
</evidence>
<dbReference type="PANTHER" id="PTHR43765:SF2">
    <property type="entry name" value="2-DEHYDROPANTOATE 2-REDUCTASE"/>
    <property type="match status" value="1"/>
</dbReference>
<comment type="catalytic activity">
    <reaction evidence="9">
        <text>(R)-pantoate + NADP(+) = 2-dehydropantoate + NADPH + H(+)</text>
        <dbReference type="Rhea" id="RHEA:16233"/>
        <dbReference type="ChEBI" id="CHEBI:11561"/>
        <dbReference type="ChEBI" id="CHEBI:15378"/>
        <dbReference type="ChEBI" id="CHEBI:15980"/>
        <dbReference type="ChEBI" id="CHEBI:57783"/>
        <dbReference type="ChEBI" id="CHEBI:58349"/>
        <dbReference type="EC" id="1.1.1.169"/>
    </reaction>
</comment>
<dbReference type="GO" id="GO:0015940">
    <property type="term" value="P:pantothenate biosynthetic process"/>
    <property type="evidence" value="ECO:0007669"/>
    <property type="project" value="UniProtKB-UniPathway"/>
</dbReference>
<dbReference type="GO" id="GO:0005737">
    <property type="term" value="C:cytoplasm"/>
    <property type="evidence" value="ECO:0007669"/>
    <property type="project" value="TreeGrafter"/>
</dbReference>
<dbReference type="InterPro" id="IPR013752">
    <property type="entry name" value="KPA_reductase"/>
</dbReference>
<evidence type="ECO:0000256" key="6">
    <source>
        <dbReference type="ARBA" id="ARBA00022857"/>
    </source>
</evidence>
<gene>
    <name evidence="13" type="ORF">EXU30_04685</name>
</gene>
<feature type="domain" description="Ketopantoate reductase N-terminal" evidence="11">
    <location>
        <begin position="27"/>
        <end position="178"/>
    </location>
</feature>
<dbReference type="KEGG" id="smai:EXU30_04685"/>
<reference evidence="13 14" key="1">
    <citation type="submission" date="2019-02" db="EMBL/GenBank/DDBJ databases">
        <title>Shewanella sp. D4-2 isolated from Dokdo Island.</title>
        <authorList>
            <person name="Baek K."/>
        </authorList>
    </citation>
    <scope>NUCLEOTIDE SEQUENCE [LARGE SCALE GENOMIC DNA]</scope>
    <source>
        <strain evidence="13 14">D4-2</strain>
    </source>
</reference>
<dbReference type="Gene3D" id="3.40.50.720">
    <property type="entry name" value="NAD(P)-binding Rossmann-like Domain"/>
    <property type="match status" value="1"/>
</dbReference>
<keyword evidence="14" id="KW-1185">Reference proteome</keyword>
<dbReference type="GO" id="GO:0050661">
    <property type="term" value="F:NADP binding"/>
    <property type="evidence" value="ECO:0007669"/>
    <property type="project" value="TreeGrafter"/>
</dbReference>
<evidence type="ECO:0000256" key="8">
    <source>
        <dbReference type="ARBA" id="ARBA00032024"/>
    </source>
</evidence>
<feature type="region of interest" description="Disordered" evidence="10">
    <location>
        <begin position="1"/>
        <end position="20"/>
    </location>
</feature>
<dbReference type="GO" id="GO:0008677">
    <property type="term" value="F:2-dehydropantoate 2-reductase activity"/>
    <property type="evidence" value="ECO:0007669"/>
    <property type="project" value="UniProtKB-EC"/>
</dbReference>
<dbReference type="InterPro" id="IPR036291">
    <property type="entry name" value="NAD(P)-bd_dom_sf"/>
</dbReference>
<dbReference type="Pfam" id="PF08546">
    <property type="entry name" value="ApbA_C"/>
    <property type="match status" value="1"/>
</dbReference>
<evidence type="ECO:0000256" key="10">
    <source>
        <dbReference type="SAM" id="MobiDB-lite"/>
    </source>
</evidence>
<dbReference type="AlphaFoldDB" id="A0A411PF28"/>
<dbReference type="SUPFAM" id="SSF48179">
    <property type="entry name" value="6-phosphogluconate dehydrogenase C-terminal domain-like"/>
    <property type="match status" value="1"/>
</dbReference>
<evidence type="ECO:0000256" key="3">
    <source>
        <dbReference type="ARBA" id="ARBA00013014"/>
    </source>
</evidence>
<dbReference type="PANTHER" id="PTHR43765">
    <property type="entry name" value="2-DEHYDROPANTOATE 2-REDUCTASE-RELATED"/>
    <property type="match status" value="1"/>
</dbReference>
<evidence type="ECO:0000313" key="13">
    <source>
        <dbReference type="EMBL" id="QBF82078.1"/>
    </source>
</evidence>
<dbReference type="EC" id="1.1.1.169" evidence="3"/>
<keyword evidence="6" id="KW-0521">NADP</keyword>
<comment type="pathway">
    <text evidence="1">Cofactor biosynthesis; (R)-pantothenate biosynthesis; (R)-pantoate from 3-methyl-2-oxobutanoate: step 2/2.</text>
</comment>
<dbReference type="OrthoDB" id="6530772at2"/>
<dbReference type="InterPro" id="IPR008927">
    <property type="entry name" value="6-PGluconate_DH-like_C_sf"/>
</dbReference>
<sequence length="362" mass="39432">MSQLNNNSNPHAASTVQTSEPTSPLRIAVFGAGATGCYLAGKLSQAGFNVTVIGRDYTKQLITENGGIGLSHYNGETDRVQVDNVITRASEANELFDIIFITLKCHHLPLVAEDLIAISHQQTCMVFMQNGLGSQQQIAEQLIPRPCVQGITQFNVITKANGVYHQATEGTFLFAKHPQLTAVTTALEQLNSAQTSDDINAIIHGKLLLNLNNAINAISDLPLKTQLEHEPYRKLLASAMQEWLDICAAAKLPIAQLTKVKPTWLPRILRLPDFLFTRVAKQMLDIDPSARSSMWQDIQDGRKTEIEFLNGAVADLGKQHGIATPANAAISRAIGQLEQGQTVSIEAVLVEVRAEAKVEIEA</sequence>
<dbReference type="SUPFAM" id="SSF51735">
    <property type="entry name" value="NAD(P)-binding Rossmann-fold domains"/>
    <property type="match status" value="1"/>
</dbReference>
<evidence type="ECO:0000313" key="14">
    <source>
        <dbReference type="Proteomes" id="UP000291106"/>
    </source>
</evidence>
<feature type="domain" description="Ketopantoate reductase C-terminal" evidence="12">
    <location>
        <begin position="198"/>
        <end position="337"/>
    </location>
</feature>
<evidence type="ECO:0000256" key="7">
    <source>
        <dbReference type="ARBA" id="ARBA00023002"/>
    </source>
</evidence>
<dbReference type="Gene3D" id="1.10.1040.10">
    <property type="entry name" value="N-(1-d-carboxylethyl)-l-norvaline Dehydrogenase, domain 2"/>
    <property type="match status" value="1"/>
</dbReference>
<organism evidence="13 14">
    <name type="scientific">Shewanella maritima</name>
    <dbReference type="NCBI Taxonomy" id="2520507"/>
    <lineage>
        <taxon>Bacteria</taxon>
        <taxon>Pseudomonadati</taxon>
        <taxon>Pseudomonadota</taxon>
        <taxon>Gammaproteobacteria</taxon>
        <taxon>Alteromonadales</taxon>
        <taxon>Shewanellaceae</taxon>
        <taxon>Shewanella</taxon>
    </lineage>
</organism>
<evidence type="ECO:0000256" key="5">
    <source>
        <dbReference type="ARBA" id="ARBA00022655"/>
    </source>
</evidence>